<accession>A0A0G2XZM9</accession>
<dbReference type="InterPro" id="IPR002110">
    <property type="entry name" value="Ankyrin_rpt"/>
</dbReference>
<reference evidence="1 2" key="1">
    <citation type="submission" date="2014-10" db="EMBL/GenBank/DDBJ databases">
        <title>Pan-genome analysis of Brazilian lineage A amoebal mimiviruses.</title>
        <authorList>
            <person name="Assis F.L."/>
            <person name="Abrahao J.S."/>
            <person name="Kroon E.G."/>
            <person name="Dornas F.P."/>
            <person name="Andrade K.R."/>
            <person name="Borato P.V.M."/>
            <person name="Pilotto M.R."/>
            <person name="Benamar S."/>
            <person name="LaScola B."/>
            <person name="Colson P."/>
        </authorList>
    </citation>
    <scope>NUCLEOTIDE SEQUENCE [LARGE SCALE GENOMIC DNA]</scope>
    <source>
        <strain evidence="1 2">Oyster</strain>
    </source>
</reference>
<dbReference type="InterPro" id="IPR036770">
    <property type="entry name" value="Ankyrin_rpt-contain_sf"/>
</dbReference>
<dbReference type="Pfam" id="PF12796">
    <property type="entry name" value="Ank_2"/>
    <property type="match status" value="1"/>
</dbReference>
<dbReference type="Gene3D" id="1.25.40.20">
    <property type="entry name" value="Ankyrin repeat-containing domain"/>
    <property type="match status" value="1"/>
</dbReference>
<dbReference type="Proteomes" id="UP000241474">
    <property type="component" value="Segment"/>
</dbReference>
<evidence type="ECO:0000313" key="1">
    <source>
        <dbReference type="EMBL" id="AKI78788.1"/>
    </source>
</evidence>
<sequence length="213" mass="24937">MHNAVDYFVSKNININAVNEFGKTPLITAIKSGNCIMVEKLINCGADFNKHEIYKLAFDHRHDDIFVLLVDKKIESDKFYSKIKDEFGKINVNRLTDSKLDSILNVLDITIIYPNSKSIRPRLNIKDLYSVLNILNNTIIYQNFNIKNLIKELKMEKDNFSEMLEKLSTKKNNDKFYDCTNEIISMISLKMVVCELLYEEISNNIKFYFNHMK</sequence>
<dbReference type="PROSITE" id="PS50088">
    <property type="entry name" value="ANK_REPEAT"/>
    <property type="match status" value="1"/>
</dbReference>
<dbReference type="EMBL" id="KM982401">
    <property type="protein sequence ID" value="AKI78788.1"/>
    <property type="molecule type" value="Genomic_DNA"/>
</dbReference>
<evidence type="ECO:0000313" key="2">
    <source>
        <dbReference type="Proteomes" id="UP000241474"/>
    </source>
</evidence>
<dbReference type="PROSITE" id="PS50297">
    <property type="entry name" value="ANK_REP_REGION"/>
    <property type="match status" value="1"/>
</dbReference>
<dbReference type="SUPFAM" id="SSF48403">
    <property type="entry name" value="Ankyrin repeat"/>
    <property type="match status" value="1"/>
</dbReference>
<organism evidence="1 2">
    <name type="scientific">Acanthamoeba polyphaga mimivirus</name>
    <name type="common">APMV</name>
    <dbReference type="NCBI Taxonomy" id="212035"/>
    <lineage>
        <taxon>Viruses</taxon>
        <taxon>Varidnaviria</taxon>
        <taxon>Bamfordvirae</taxon>
        <taxon>Nucleocytoviricota</taxon>
        <taxon>Megaviricetes</taxon>
        <taxon>Imitervirales</taxon>
        <taxon>Mimiviridae</taxon>
        <taxon>Megamimivirinae</taxon>
        <taxon>Mimivirus</taxon>
        <taxon>Mimivirus bradfordmassiliense</taxon>
    </lineage>
</organism>
<dbReference type="SMART" id="SM00248">
    <property type="entry name" value="ANK"/>
    <property type="match status" value="1"/>
</dbReference>
<organismHost>
    <name type="scientific">Acanthamoeba polyphaga</name>
    <name type="common">Amoeba</name>
    <dbReference type="NCBI Taxonomy" id="5757"/>
</organismHost>
<protein>
    <submittedName>
        <fullName evidence="1">Putative ankyrin repeat protein</fullName>
    </submittedName>
</protein>
<proteinExistence type="predicted"/>
<name>A0A0G2XZM9_MIMIV</name>